<sequence>MVQDACAKIEMRFMPVATGQVIRAPIVKGGRVLTAKVTTEILSGIIDKIHEEPFVLAARLLVDEECISRDVNWPQPLRYLSFEKRGVLVGAMEPGIYKVIDESLTKRLMVYKRDGIELSYNCIDIVPRYPGITRGMRLEKENGTYVPNYRYLRSDDHQPARYEGRSGVQLRRSTGKSLSST</sequence>
<evidence type="ECO:0000313" key="3">
    <source>
        <dbReference type="Proteomes" id="UP000186955"/>
    </source>
</evidence>
<accession>A0A1Q5U027</accession>
<dbReference type="STRING" id="1316194.A0A1Q5U027"/>
<dbReference type="Pfam" id="PF17786">
    <property type="entry name" value="Mannosidase_ig"/>
    <property type="match status" value="1"/>
</dbReference>
<gene>
    <name evidence="2" type="ORF">PENSUB_6548</name>
</gene>
<dbReference type="InterPro" id="IPR041447">
    <property type="entry name" value="Mannosidase_ig"/>
</dbReference>
<keyword evidence="3" id="KW-1185">Reference proteome</keyword>
<proteinExistence type="predicted"/>
<evidence type="ECO:0000313" key="2">
    <source>
        <dbReference type="EMBL" id="OKP05828.1"/>
    </source>
</evidence>
<dbReference type="AlphaFoldDB" id="A0A1Q5U027"/>
<dbReference type="Proteomes" id="UP000186955">
    <property type="component" value="Unassembled WGS sequence"/>
</dbReference>
<dbReference type="EMBL" id="MNBE01000602">
    <property type="protein sequence ID" value="OKP05828.1"/>
    <property type="molecule type" value="Genomic_DNA"/>
</dbReference>
<protein>
    <submittedName>
        <fullName evidence="2">Beta-mannosidase B</fullName>
    </submittedName>
</protein>
<name>A0A1Q5U027_9EURO</name>
<reference evidence="2 3" key="1">
    <citation type="submission" date="2016-10" db="EMBL/GenBank/DDBJ databases">
        <title>Genome sequence of the ascomycete fungus Penicillium subrubescens.</title>
        <authorList>
            <person name="De Vries R.P."/>
            <person name="Peng M."/>
            <person name="Dilokpimol A."/>
            <person name="Hilden K."/>
            <person name="Makela M.R."/>
            <person name="Grigoriev I."/>
            <person name="Riley R."/>
            <person name="Granchi Z."/>
        </authorList>
    </citation>
    <scope>NUCLEOTIDE SEQUENCE [LARGE SCALE GENOMIC DNA]</scope>
    <source>
        <strain evidence="2 3">CBS 132785</strain>
    </source>
</reference>
<evidence type="ECO:0000259" key="1">
    <source>
        <dbReference type="Pfam" id="PF17786"/>
    </source>
</evidence>
<dbReference type="OrthoDB" id="4539222at2759"/>
<organism evidence="2 3">
    <name type="scientific">Penicillium subrubescens</name>
    <dbReference type="NCBI Taxonomy" id="1316194"/>
    <lineage>
        <taxon>Eukaryota</taxon>
        <taxon>Fungi</taxon>
        <taxon>Dikarya</taxon>
        <taxon>Ascomycota</taxon>
        <taxon>Pezizomycotina</taxon>
        <taxon>Eurotiomycetes</taxon>
        <taxon>Eurotiomycetidae</taxon>
        <taxon>Eurotiales</taxon>
        <taxon>Aspergillaceae</taxon>
        <taxon>Penicillium</taxon>
    </lineage>
</organism>
<comment type="caution">
    <text evidence="2">The sequence shown here is derived from an EMBL/GenBank/DDBJ whole genome shotgun (WGS) entry which is preliminary data.</text>
</comment>
<feature type="domain" description="Mannosidase Ig/CBM-like" evidence="1">
    <location>
        <begin position="7"/>
        <end position="79"/>
    </location>
</feature>